<comment type="similarity">
    <text evidence="2 3">Belongs to the small heat shock protein (HSP20) family.</text>
</comment>
<proteinExistence type="inferred from homology"/>
<dbReference type="PANTHER" id="PTHR46733">
    <property type="entry name" value="26.5 KDA HEAT SHOCK PROTEIN, MITOCHONDRIAL"/>
    <property type="match status" value="1"/>
</dbReference>
<evidence type="ECO:0000256" key="2">
    <source>
        <dbReference type="PROSITE-ProRule" id="PRU00285"/>
    </source>
</evidence>
<accession>A0A7C4HAB4</accession>
<evidence type="ECO:0000256" key="1">
    <source>
        <dbReference type="ARBA" id="ARBA00023016"/>
    </source>
</evidence>
<comment type="caution">
    <text evidence="5">The sequence shown here is derived from an EMBL/GenBank/DDBJ whole genome shotgun (WGS) entry which is preliminary data.</text>
</comment>
<dbReference type="PROSITE" id="PS01031">
    <property type="entry name" value="SHSP"/>
    <property type="match status" value="1"/>
</dbReference>
<sequence>MSAESKIAEESIAVIARLRRELNAATKEFLVKFHSLYPDAFRVYEPLVDIEERDNHILVYMDVPGFRKNEIKIMVTEDFVEVRAEKSEDRVREEDGRRYLQRERFYRRVHKRVELPVKVRPDNARARFEDGVLTIILQKSGERREVEVSVE</sequence>
<feature type="domain" description="SHSP" evidence="4">
    <location>
        <begin position="38"/>
        <end position="151"/>
    </location>
</feature>
<dbReference type="InterPro" id="IPR002068">
    <property type="entry name" value="A-crystallin/Hsp20_dom"/>
</dbReference>
<name>A0A7C4HAB4_THEPE</name>
<evidence type="ECO:0000259" key="4">
    <source>
        <dbReference type="PROSITE" id="PS01031"/>
    </source>
</evidence>
<dbReference type="InterPro" id="IPR008978">
    <property type="entry name" value="HSP20-like_chaperone"/>
</dbReference>
<dbReference type="Pfam" id="PF00011">
    <property type="entry name" value="HSP20"/>
    <property type="match status" value="1"/>
</dbReference>
<evidence type="ECO:0000313" key="5">
    <source>
        <dbReference type="EMBL" id="HGM46748.1"/>
    </source>
</evidence>
<dbReference type="GO" id="GO:0009408">
    <property type="term" value="P:response to heat"/>
    <property type="evidence" value="ECO:0007669"/>
    <property type="project" value="InterPro"/>
</dbReference>
<dbReference type="Gene3D" id="2.60.40.790">
    <property type="match status" value="1"/>
</dbReference>
<dbReference type="EMBL" id="DTBQ01000088">
    <property type="protein sequence ID" value="HGM46748.1"/>
    <property type="molecule type" value="Genomic_DNA"/>
</dbReference>
<dbReference type="PANTHER" id="PTHR46733:SF4">
    <property type="entry name" value="HEAT SHOCK PROTEIN 21, CHLOROPLASTIC"/>
    <property type="match status" value="1"/>
</dbReference>
<gene>
    <name evidence="5" type="ORF">ENU21_03205</name>
</gene>
<dbReference type="InterPro" id="IPR044587">
    <property type="entry name" value="HSP21-like"/>
</dbReference>
<dbReference type="SUPFAM" id="SSF49764">
    <property type="entry name" value="HSP20-like chaperones"/>
    <property type="match status" value="1"/>
</dbReference>
<protein>
    <submittedName>
        <fullName evidence="5">Hsp20/alpha crystallin family protein</fullName>
    </submittedName>
</protein>
<dbReference type="AlphaFoldDB" id="A0A7C4HAB4"/>
<organism evidence="5">
    <name type="scientific">Thermofilum pendens</name>
    <dbReference type="NCBI Taxonomy" id="2269"/>
    <lineage>
        <taxon>Archaea</taxon>
        <taxon>Thermoproteota</taxon>
        <taxon>Thermoprotei</taxon>
        <taxon>Thermofilales</taxon>
        <taxon>Thermofilaceae</taxon>
        <taxon>Thermofilum</taxon>
    </lineage>
</organism>
<evidence type="ECO:0000256" key="3">
    <source>
        <dbReference type="RuleBase" id="RU003616"/>
    </source>
</evidence>
<dbReference type="CDD" id="cd06464">
    <property type="entry name" value="ACD_sHsps-like"/>
    <property type="match status" value="1"/>
</dbReference>
<keyword evidence="1" id="KW-0346">Stress response</keyword>
<reference evidence="5" key="1">
    <citation type="journal article" date="2020" name="mSystems">
        <title>Genome- and Community-Level Interaction Insights into Carbon Utilization and Element Cycling Functions of Hydrothermarchaeota in Hydrothermal Sediment.</title>
        <authorList>
            <person name="Zhou Z."/>
            <person name="Liu Y."/>
            <person name="Xu W."/>
            <person name="Pan J."/>
            <person name="Luo Z.H."/>
            <person name="Li M."/>
        </authorList>
    </citation>
    <scope>NUCLEOTIDE SEQUENCE</scope>
    <source>
        <strain evidence="5">SpSt-649</strain>
    </source>
</reference>